<reference evidence="1 2" key="1">
    <citation type="submission" date="2019-03" db="EMBL/GenBank/DDBJ databases">
        <title>First draft genome of Liparis tanakae, snailfish: a comprehensive survey of snailfish specific genes.</title>
        <authorList>
            <person name="Kim W."/>
            <person name="Song I."/>
            <person name="Jeong J.-H."/>
            <person name="Kim D."/>
            <person name="Kim S."/>
            <person name="Ryu S."/>
            <person name="Song J.Y."/>
            <person name="Lee S.K."/>
        </authorList>
    </citation>
    <scope>NUCLEOTIDE SEQUENCE [LARGE SCALE GENOMIC DNA]</scope>
    <source>
        <tissue evidence="1">Muscle</tissue>
    </source>
</reference>
<gene>
    <name evidence="1" type="ORF">EYF80_008771</name>
</gene>
<dbReference type="AlphaFoldDB" id="A0A4Z2IT83"/>
<protein>
    <submittedName>
        <fullName evidence="1">Uncharacterized protein</fullName>
    </submittedName>
</protein>
<dbReference type="EMBL" id="SRLO01000049">
    <property type="protein sequence ID" value="TNN81115.1"/>
    <property type="molecule type" value="Genomic_DNA"/>
</dbReference>
<evidence type="ECO:0000313" key="1">
    <source>
        <dbReference type="EMBL" id="TNN81115.1"/>
    </source>
</evidence>
<proteinExistence type="predicted"/>
<keyword evidence="2" id="KW-1185">Reference proteome</keyword>
<name>A0A4Z2IT83_9TELE</name>
<organism evidence="1 2">
    <name type="scientific">Liparis tanakae</name>
    <name type="common">Tanaka's snailfish</name>
    <dbReference type="NCBI Taxonomy" id="230148"/>
    <lineage>
        <taxon>Eukaryota</taxon>
        <taxon>Metazoa</taxon>
        <taxon>Chordata</taxon>
        <taxon>Craniata</taxon>
        <taxon>Vertebrata</taxon>
        <taxon>Euteleostomi</taxon>
        <taxon>Actinopterygii</taxon>
        <taxon>Neopterygii</taxon>
        <taxon>Teleostei</taxon>
        <taxon>Neoteleostei</taxon>
        <taxon>Acanthomorphata</taxon>
        <taxon>Eupercaria</taxon>
        <taxon>Perciformes</taxon>
        <taxon>Cottioidei</taxon>
        <taxon>Cottales</taxon>
        <taxon>Liparidae</taxon>
        <taxon>Liparis</taxon>
    </lineage>
</organism>
<dbReference type="Proteomes" id="UP000314294">
    <property type="component" value="Unassembled WGS sequence"/>
</dbReference>
<sequence>MATGKQKMKLLHQTYEDRLHEPRRVSSSTETPFTGSVCSQPLLRAGGLRSPEHVPTTSAQCLRDATAAATRVTAK</sequence>
<accession>A0A4Z2IT83</accession>
<comment type="caution">
    <text evidence="1">The sequence shown here is derived from an EMBL/GenBank/DDBJ whole genome shotgun (WGS) entry which is preliminary data.</text>
</comment>
<evidence type="ECO:0000313" key="2">
    <source>
        <dbReference type="Proteomes" id="UP000314294"/>
    </source>
</evidence>